<dbReference type="GO" id="GO:0005315">
    <property type="term" value="F:phosphate transmembrane transporter activity"/>
    <property type="evidence" value="ECO:0007669"/>
    <property type="project" value="InterPro"/>
</dbReference>
<dbReference type="InterPro" id="IPR017871">
    <property type="entry name" value="ABC_transporter-like_CS"/>
</dbReference>
<evidence type="ECO:0000256" key="3">
    <source>
        <dbReference type="ARBA" id="ARBA00022840"/>
    </source>
</evidence>
<dbReference type="Pfam" id="PF00005">
    <property type="entry name" value="ABC_tran"/>
    <property type="match status" value="1"/>
</dbReference>
<dbReference type="InterPro" id="IPR003439">
    <property type="entry name" value="ABC_transporter-like_ATP-bd"/>
</dbReference>
<dbReference type="EMBL" id="CP002045">
    <property type="protein sequence ID" value="ADH91979.1"/>
    <property type="molecule type" value="Genomic_DNA"/>
</dbReference>
<keyword evidence="2" id="KW-0547">Nucleotide-binding</keyword>
<dbReference type="GO" id="GO:0005524">
    <property type="term" value="F:ATP binding"/>
    <property type="evidence" value="ECO:0007669"/>
    <property type="project" value="UniProtKB-KW"/>
</dbReference>
<organism evidence="6 7">
    <name type="scientific">Arcanobacterium haemolyticum (strain ATCC 9345 / DSM 20595 / CCM 5947 / CCUG 17215 / LMG 16163 / NBRC 15585 / NCTC 8452 / 11018)</name>
    <dbReference type="NCBI Taxonomy" id="644284"/>
    <lineage>
        <taxon>Bacteria</taxon>
        <taxon>Bacillati</taxon>
        <taxon>Actinomycetota</taxon>
        <taxon>Actinomycetes</taxon>
        <taxon>Actinomycetales</taxon>
        <taxon>Actinomycetaceae</taxon>
        <taxon>Arcanobacterium</taxon>
    </lineage>
</organism>
<gene>
    <name evidence="6" type="ordered locus">Arch_0218</name>
</gene>
<dbReference type="PROSITE" id="PS50893">
    <property type="entry name" value="ABC_TRANSPORTER_2"/>
    <property type="match status" value="1"/>
</dbReference>
<keyword evidence="3" id="KW-0067">ATP-binding</keyword>
<dbReference type="SUPFAM" id="SSF52540">
    <property type="entry name" value="P-loop containing nucleoside triphosphate hydrolases"/>
    <property type="match status" value="1"/>
</dbReference>
<dbReference type="GO" id="GO:0035435">
    <property type="term" value="P:phosphate ion transmembrane transport"/>
    <property type="evidence" value="ECO:0007669"/>
    <property type="project" value="InterPro"/>
</dbReference>
<dbReference type="InterPro" id="IPR027417">
    <property type="entry name" value="P-loop_NTPase"/>
</dbReference>
<dbReference type="AlphaFoldDB" id="D7BM30"/>
<proteinExistence type="predicted"/>
<keyword evidence="4" id="KW-1278">Translocase</keyword>
<sequence>MTTCILTPRSAAPKIPDMLDSAGSSAEHDGIHVRDLNIYYGDFLAVRGVNVDIAPQSITALIGPSGCGKSTFLRSLNRMHEVVPGARVDGTVVIGGENIYGVGVDPVAVRSRVGMVFQRPNPFPTMSIADNVLAGIRLNNRKISANEAEEIVETSLRGANLWNEVKDRLGRPGASLSGGQQQRLCIARAIAVKPDVLLMDEPCSALDPISTLAIEDLMQELQSDYTIVIVTHNMQQAARVSQKTGFFNIGGSGQPGQLVEYNDTEVIFSNPAHEETEAYVSGRFG</sequence>
<evidence type="ECO:0000313" key="6">
    <source>
        <dbReference type="EMBL" id="ADH91979.1"/>
    </source>
</evidence>
<dbReference type="PANTHER" id="PTHR43423">
    <property type="entry name" value="ABC TRANSPORTER I FAMILY MEMBER 17"/>
    <property type="match status" value="1"/>
</dbReference>
<dbReference type="CDD" id="cd03260">
    <property type="entry name" value="ABC_PstB_phosphate_transporter"/>
    <property type="match status" value="1"/>
</dbReference>
<keyword evidence="7" id="KW-1185">Reference proteome</keyword>
<reference evidence="6 7" key="1">
    <citation type="journal article" date="2010" name="Stand. Genomic Sci.">
        <title>Complete genome sequence of Arcanobacterium haemolyticum type strain (11018).</title>
        <authorList>
            <person name="Yasawong M."/>
            <person name="Teshima H."/>
            <person name="Lapidus A."/>
            <person name="Nolan M."/>
            <person name="Lucas S."/>
            <person name="Glavina Del Rio T."/>
            <person name="Tice H."/>
            <person name="Cheng J."/>
            <person name="Bruce D."/>
            <person name="Detter C."/>
            <person name="Tapia R."/>
            <person name="Han C."/>
            <person name="Goodwin L."/>
            <person name="Pitluck S."/>
            <person name="Liolios K."/>
            <person name="Ivanova N."/>
            <person name="Mavromatis K."/>
            <person name="Mikhailova N."/>
            <person name="Pati A."/>
            <person name="Chen A."/>
            <person name="Palaniappan K."/>
            <person name="Land M."/>
            <person name="Hauser L."/>
            <person name="Chang Y."/>
            <person name="Jeffries C."/>
            <person name="Rohde M."/>
            <person name="Sikorski J."/>
            <person name="Pukall R."/>
            <person name="Goker M."/>
            <person name="Woyke T."/>
            <person name="Bristow J."/>
            <person name="Eisen J."/>
            <person name="Markowitz V."/>
            <person name="Hugenholtz P."/>
            <person name="Kyrpides N."/>
            <person name="Klenk H."/>
        </authorList>
    </citation>
    <scope>NUCLEOTIDE SEQUENCE [LARGE SCALE GENOMIC DNA]</scope>
    <source>
        <strain evidence="7">ATCC 9345 / DSM 20595 / CCUG 17215 / LMG 16163 / NBRC 15585 / NCTC 8452 / 11018</strain>
    </source>
</reference>
<dbReference type="KEGG" id="ahe:Arch_0218"/>
<dbReference type="GO" id="GO:0016887">
    <property type="term" value="F:ATP hydrolysis activity"/>
    <property type="evidence" value="ECO:0007669"/>
    <property type="project" value="InterPro"/>
</dbReference>
<evidence type="ECO:0000256" key="1">
    <source>
        <dbReference type="ARBA" id="ARBA00022448"/>
    </source>
</evidence>
<evidence type="ECO:0000256" key="4">
    <source>
        <dbReference type="ARBA" id="ARBA00022967"/>
    </source>
</evidence>
<dbReference type="InterPro" id="IPR003593">
    <property type="entry name" value="AAA+_ATPase"/>
</dbReference>
<keyword evidence="6" id="KW-0378">Hydrolase</keyword>
<dbReference type="Proteomes" id="UP000000376">
    <property type="component" value="Chromosome"/>
</dbReference>
<dbReference type="STRING" id="644284.Arch_0218"/>
<protein>
    <submittedName>
        <fullName evidence="6">Phosphate ABC transporter, ATPase subunit</fullName>
        <ecNumber evidence="6">3.6.3.27</ecNumber>
    </submittedName>
</protein>
<evidence type="ECO:0000259" key="5">
    <source>
        <dbReference type="PROSITE" id="PS50893"/>
    </source>
</evidence>
<dbReference type="InterPro" id="IPR005670">
    <property type="entry name" value="PstB-like"/>
</dbReference>
<accession>D7BM30</accession>
<evidence type="ECO:0000256" key="2">
    <source>
        <dbReference type="ARBA" id="ARBA00022741"/>
    </source>
</evidence>
<dbReference type="GO" id="GO:0016020">
    <property type="term" value="C:membrane"/>
    <property type="evidence" value="ECO:0007669"/>
    <property type="project" value="InterPro"/>
</dbReference>
<dbReference type="eggNOG" id="COG1117">
    <property type="taxonomic scope" value="Bacteria"/>
</dbReference>
<dbReference type="PROSITE" id="PS00211">
    <property type="entry name" value="ABC_TRANSPORTER_1"/>
    <property type="match status" value="1"/>
</dbReference>
<dbReference type="HOGENOM" id="CLU_000604_1_22_11"/>
<dbReference type="Gene3D" id="3.40.50.300">
    <property type="entry name" value="P-loop containing nucleotide triphosphate hydrolases"/>
    <property type="match status" value="1"/>
</dbReference>
<name>D7BM30_ARCHD</name>
<keyword evidence="1" id="KW-0813">Transport</keyword>
<dbReference type="PANTHER" id="PTHR43423:SF1">
    <property type="entry name" value="ABC TRANSPORTER I FAMILY MEMBER 17"/>
    <property type="match status" value="1"/>
</dbReference>
<dbReference type="EC" id="3.6.3.27" evidence="6"/>
<evidence type="ECO:0000313" key="7">
    <source>
        <dbReference type="Proteomes" id="UP000000376"/>
    </source>
</evidence>
<dbReference type="NCBIfam" id="TIGR00972">
    <property type="entry name" value="3a0107s01c2"/>
    <property type="match status" value="1"/>
</dbReference>
<feature type="domain" description="ABC transporter" evidence="5">
    <location>
        <begin position="31"/>
        <end position="274"/>
    </location>
</feature>
<dbReference type="SMART" id="SM00382">
    <property type="entry name" value="AAA"/>
    <property type="match status" value="1"/>
</dbReference>